<keyword evidence="2" id="KW-1185">Reference proteome</keyword>
<dbReference type="EMBL" id="JAWDJX010000003">
    <property type="protein sequence ID" value="KAK3057347.1"/>
    <property type="molecule type" value="Genomic_DNA"/>
</dbReference>
<reference evidence="1" key="1">
    <citation type="submission" date="2023-04" db="EMBL/GenBank/DDBJ databases">
        <title>Black Yeasts Isolated from many extreme environments.</title>
        <authorList>
            <person name="Coleine C."/>
            <person name="Stajich J.E."/>
            <person name="Selbmann L."/>
        </authorList>
    </citation>
    <scope>NUCLEOTIDE SEQUENCE</scope>
    <source>
        <strain evidence="1">CCFEE 5312</strain>
    </source>
</reference>
<comment type="caution">
    <text evidence="1">The sequence shown here is derived from an EMBL/GenBank/DDBJ whole genome shotgun (WGS) entry which is preliminary data.</text>
</comment>
<evidence type="ECO:0000313" key="1">
    <source>
        <dbReference type="EMBL" id="KAK3057347.1"/>
    </source>
</evidence>
<protein>
    <submittedName>
        <fullName evidence="1">Uncharacterized protein</fullName>
    </submittedName>
</protein>
<proteinExistence type="predicted"/>
<accession>A0AAJ0LVZ0</accession>
<sequence length="263" mass="29578">MEGLPAFERVQLRFPDLPLSLLTRSYEDLESSSLYDKAWHAAYSLCSAMAEVARFEVPPPTERLHRRKRLDCGMTAKDCHDAGEKKAIERVIDIAQVFMELVTISGGIVGYEFALTGFWSLATSPRAFDQALHYFCQLATVNLQKIRSRSYHLLMMEHYAAHSDDEVLLKEIATHCIVSFRSASKRGNAEIPALPDGTEVPDKPFFGDSYTLLRYIHRQKTAHMLALRVTGAHLPPELVNWVADRLCDAAALKQMVADGLAIR</sequence>
<evidence type="ECO:0000313" key="2">
    <source>
        <dbReference type="Proteomes" id="UP001271007"/>
    </source>
</evidence>
<dbReference type="Proteomes" id="UP001271007">
    <property type="component" value="Unassembled WGS sequence"/>
</dbReference>
<organism evidence="1 2">
    <name type="scientific">Extremus antarcticus</name>
    <dbReference type="NCBI Taxonomy" id="702011"/>
    <lineage>
        <taxon>Eukaryota</taxon>
        <taxon>Fungi</taxon>
        <taxon>Dikarya</taxon>
        <taxon>Ascomycota</taxon>
        <taxon>Pezizomycotina</taxon>
        <taxon>Dothideomycetes</taxon>
        <taxon>Dothideomycetidae</taxon>
        <taxon>Mycosphaerellales</taxon>
        <taxon>Extremaceae</taxon>
        <taxon>Extremus</taxon>
    </lineage>
</organism>
<name>A0AAJ0LVZ0_9PEZI</name>
<gene>
    <name evidence="1" type="ORF">LTR09_001530</name>
</gene>
<dbReference type="AlphaFoldDB" id="A0AAJ0LVZ0"/>